<organism evidence="1 2">
    <name type="scientific">Plakobranchus ocellatus</name>
    <dbReference type="NCBI Taxonomy" id="259542"/>
    <lineage>
        <taxon>Eukaryota</taxon>
        <taxon>Metazoa</taxon>
        <taxon>Spiralia</taxon>
        <taxon>Lophotrochozoa</taxon>
        <taxon>Mollusca</taxon>
        <taxon>Gastropoda</taxon>
        <taxon>Heterobranchia</taxon>
        <taxon>Euthyneura</taxon>
        <taxon>Panpulmonata</taxon>
        <taxon>Sacoglossa</taxon>
        <taxon>Placobranchoidea</taxon>
        <taxon>Plakobranchidae</taxon>
        <taxon>Plakobranchus</taxon>
    </lineage>
</organism>
<sequence length="76" mass="8869">MALVDTILSEPALPWAILCSSESKQMFNIRDKYYSFNITVRFWFRIERLCGWFDSPGCNAYIARGRRIISQLLMSA</sequence>
<dbReference type="AlphaFoldDB" id="A0AAV4BQW6"/>
<dbReference type="EMBL" id="BLXT01005253">
    <property type="protein sequence ID" value="GFO21451.1"/>
    <property type="molecule type" value="Genomic_DNA"/>
</dbReference>
<comment type="caution">
    <text evidence="1">The sequence shown here is derived from an EMBL/GenBank/DDBJ whole genome shotgun (WGS) entry which is preliminary data.</text>
</comment>
<evidence type="ECO:0000313" key="1">
    <source>
        <dbReference type="EMBL" id="GFO21451.1"/>
    </source>
</evidence>
<evidence type="ECO:0000313" key="2">
    <source>
        <dbReference type="Proteomes" id="UP000735302"/>
    </source>
</evidence>
<accession>A0AAV4BQW6</accession>
<keyword evidence="2" id="KW-1185">Reference proteome</keyword>
<protein>
    <submittedName>
        <fullName evidence="1">Uncharacterized protein</fullName>
    </submittedName>
</protein>
<gene>
    <name evidence="1" type="ORF">PoB_004795600</name>
</gene>
<reference evidence="1 2" key="1">
    <citation type="journal article" date="2021" name="Elife">
        <title>Chloroplast acquisition without the gene transfer in kleptoplastic sea slugs, Plakobranchus ocellatus.</title>
        <authorList>
            <person name="Maeda T."/>
            <person name="Takahashi S."/>
            <person name="Yoshida T."/>
            <person name="Shimamura S."/>
            <person name="Takaki Y."/>
            <person name="Nagai Y."/>
            <person name="Toyoda A."/>
            <person name="Suzuki Y."/>
            <person name="Arimoto A."/>
            <person name="Ishii H."/>
            <person name="Satoh N."/>
            <person name="Nishiyama T."/>
            <person name="Hasebe M."/>
            <person name="Maruyama T."/>
            <person name="Minagawa J."/>
            <person name="Obokata J."/>
            <person name="Shigenobu S."/>
        </authorList>
    </citation>
    <scope>NUCLEOTIDE SEQUENCE [LARGE SCALE GENOMIC DNA]</scope>
</reference>
<dbReference type="Proteomes" id="UP000735302">
    <property type="component" value="Unassembled WGS sequence"/>
</dbReference>
<proteinExistence type="predicted"/>
<name>A0AAV4BQW6_9GAST</name>